<dbReference type="SUPFAM" id="SSF88946">
    <property type="entry name" value="Sigma2 domain of RNA polymerase sigma factors"/>
    <property type="match status" value="1"/>
</dbReference>
<sequence>MMVGSLIDKVVNRMTVNEKKVKQSIRGDREALLFLLKQEKDKLYRTAYSYVRNEEDALDVFQQTVLLAIESIHQLREPKYFTTWLMKICINVSLGVLQKQKNVILIDELKFQSLSTEIATSDEKMDLLDAIYRLDEKYKTVLLLKYYEDLTFEQIAKVLGEPLGTVKSNGKRGLAKIKKTLKGVYIDERTKPI</sequence>
<dbReference type="Gene3D" id="1.10.10.10">
    <property type="entry name" value="Winged helix-like DNA-binding domain superfamily/Winged helix DNA-binding domain"/>
    <property type="match status" value="1"/>
</dbReference>
<gene>
    <name evidence="7" type="ORF">FC756_15385</name>
</gene>
<dbReference type="InterPro" id="IPR013324">
    <property type="entry name" value="RNA_pol_sigma_r3/r4-like"/>
</dbReference>
<dbReference type="EMBL" id="SZPU01000059">
    <property type="protein sequence ID" value="TKI66311.1"/>
    <property type="molecule type" value="Genomic_DNA"/>
</dbReference>
<dbReference type="GO" id="GO:0003677">
    <property type="term" value="F:DNA binding"/>
    <property type="evidence" value="ECO:0007669"/>
    <property type="project" value="InterPro"/>
</dbReference>
<feature type="domain" description="RNA polymerase sigma-70 region 2" evidence="5">
    <location>
        <begin position="36"/>
        <end position="101"/>
    </location>
</feature>
<dbReference type="Gene3D" id="1.10.1740.10">
    <property type="match status" value="1"/>
</dbReference>
<dbReference type="NCBIfam" id="TIGR02937">
    <property type="entry name" value="sigma70-ECF"/>
    <property type="match status" value="1"/>
</dbReference>
<proteinExistence type="inferred from homology"/>
<evidence type="ECO:0000256" key="3">
    <source>
        <dbReference type="ARBA" id="ARBA00023082"/>
    </source>
</evidence>
<organism evidence="7 8">
    <name type="scientific">Lysinibacillus mangiferihumi</name>
    <dbReference type="NCBI Taxonomy" id="1130819"/>
    <lineage>
        <taxon>Bacteria</taxon>
        <taxon>Bacillati</taxon>
        <taxon>Bacillota</taxon>
        <taxon>Bacilli</taxon>
        <taxon>Bacillales</taxon>
        <taxon>Bacillaceae</taxon>
        <taxon>Lysinibacillus</taxon>
    </lineage>
</organism>
<evidence type="ECO:0000256" key="1">
    <source>
        <dbReference type="ARBA" id="ARBA00010641"/>
    </source>
</evidence>
<dbReference type="SUPFAM" id="SSF88659">
    <property type="entry name" value="Sigma3 and sigma4 domains of RNA polymerase sigma factors"/>
    <property type="match status" value="1"/>
</dbReference>
<dbReference type="GO" id="GO:0006352">
    <property type="term" value="P:DNA-templated transcription initiation"/>
    <property type="evidence" value="ECO:0007669"/>
    <property type="project" value="InterPro"/>
</dbReference>
<dbReference type="Proteomes" id="UP000308744">
    <property type="component" value="Unassembled WGS sequence"/>
</dbReference>
<protein>
    <submittedName>
        <fullName evidence="7">Sigma-70 family RNA polymerase sigma factor</fullName>
    </submittedName>
</protein>
<comment type="caution">
    <text evidence="7">The sequence shown here is derived from an EMBL/GenBank/DDBJ whole genome shotgun (WGS) entry which is preliminary data.</text>
</comment>
<evidence type="ECO:0000256" key="4">
    <source>
        <dbReference type="ARBA" id="ARBA00023163"/>
    </source>
</evidence>
<dbReference type="InterPro" id="IPR039425">
    <property type="entry name" value="RNA_pol_sigma-70-like"/>
</dbReference>
<evidence type="ECO:0000259" key="5">
    <source>
        <dbReference type="Pfam" id="PF04542"/>
    </source>
</evidence>
<comment type="similarity">
    <text evidence="1">Belongs to the sigma-70 factor family. ECF subfamily.</text>
</comment>
<dbReference type="InterPro" id="IPR013325">
    <property type="entry name" value="RNA_pol_sigma_r2"/>
</dbReference>
<dbReference type="InterPro" id="IPR013249">
    <property type="entry name" value="RNA_pol_sigma70_r4_t2"/>
</dbReference>
<evidence type="ECO:0000313" key="7">
    <source>
        <dbReference type="EMBL" id="TKI66311.1"/>
    </source>
</evidence>
<feature type="domain" description="RNA polymerase sigma factor 70 region 4 type 2" evidence="6">
    <location>
        <begin position="125"/>
        <end position="177"/>
    </location>
</feature>
<name>A0A4U2Z131_9BACI</name>
<dbReference type="CDD" id="cd06171">
    <property type="entry name" value="Sigma70_r4"/>
    <property type="match status" value="1"/>
</dbReference>
<dbReference type="InterPro" id="IPR007627">
    <property type="entry name" value="RNA_pol_sigma70_r2"/>
</dbReference>
<dbReference type="PANTHER" id="PTHR43133">
    <property type="entry name" value="RNA POLYMERASE ECF-TYPE SIGMA FACTO"/>
    <property type="match status" value="1"/>
</dbReference>
<dbReference type="Pfam" id="PF08281">
    <property type="entry name" value="Sigma70_r4_2"/>
    <property type="match status" value="1"/>
</dbReference>
<keyword evidence="8" id="KW-1185">Reference proteome</keyword>
<evidence type="ECO:0000313" key="8">
    <source>
        <dbReference type="Proteomes" id="UP000308744"/>
    </source>
</evidence>
<evidence type="ECO:0000256" key="2">
    <source>
        <dbReference type="ARBA" id="ARBA00023015"/>
    </source>
</evidence>
<dbReference type="InterPro" id="IPR014284">
    <property type="entry name" value="RNA_pol_sigma-70_dom"/>
</dbReference>
<dbReference type="Pfam" id="PF04542">
    <property type="entry name" value="Sigma70_r2"/>
    <property type="match status" value="1"/>
</dbReference>
<keyword evidence="2" id="KW-0805">Transcription regulation</keyword>
<keyword evidence="3" id="KW-0731">Sigma factor</keyword>
<dbReference type="AlphaFoldDB" id="A0A4U2Z131"/>
<dbReference type="GO" id="GO:0016987">
    <property type="term" value="F:sigma factor activity"/>
    <property type="evidence" value="ECO:0007669"/>
    <property type="project" value="UniProtKB-KW"/>
</dbReference>
<keyword evidence="4" id="KW-0804">Transcription</keyword>
<reference evidence="7 8" key="1">
    <citation type="submission" date="2019-04" db="EMBL/GenBank/DDBJ databases">
        <title>Lysinibacillus genome sequencing.</title>
        <authorList>
            <person name="Dunlap C."/>
        </authorList>
    </citation>
    <scope>NUCLEOTIDE SEQUENCE [LARGE SCALE GENOMIC DNA]</scope>
    <source>
        <strain evidence="7 8">CCTCC AB 2010389</strain>
    </source>
</reference>
<dbReference type="InterPro" id="IPR036388">
    <property type="entry name" value="WH-like_DNA-bd_sf"/>
</dbReference>
<evidence type="ECO:0000259" key="6">
    <source>
        <dbReference type="Pfam" id="PF08281"/>
    </source>
</evidence>
<dbReference type="PANTHER" id="PTHR43133:SF51">
    <property type="entry name" value="RNA POLYMERASE SIGMA FACTOR"/>
    <property type="match status" value="1"/>
</dbReference>
<accession>A0A4U2Z131</accession>